<dbReference type="SUPFAM" id="SSF52821">
    <property type="entry name" value="Rhodanese/Cell cycle control phosphatase"/>
    <property type="match status" value="1"/>
</dbReference>
<dbReference type="InterPro" id="IPR036873">
    <property type="entry name" value="Rhodanese-like_dom_sf"/>
</dbReference>
<dbReference type="InterPro" id="IPR001763">
    <property type="entry name" value="Rhodanese-like_dom"/>
</dbReference>
<dbReference type="EMBL" id="ADEF01000044">
    <property type="protein sequence ID" value="EFA97206.1"/>
    <property type="molecule type" value="Genomic_DNA"/>
</dbReference>
<keyword evidence="3" id="KW-1185">Reference proteome</keyword>
<dbReference type="Pfam" id="PF00581">
    <property type="entry name" value="Rhodanese"/>
    <property type="match status" value="1"/>
</dbReference>
<dbReference type="Proteomes" id="UP000004001">
    <property type="component" value="Unassembled WGS sequence"/>
</dbReference>
<dbReference type="AlphaFoldDB" id="D1W025"/>
<dbReference type="Gene3D" id="3.40.250.10">
    <property type="entry name" value="Rhodanese-like domain"/>
    <property type="match status" value="1"/>
</dbReference>
<comment type="caution">
    <text evidence="2">The sequence shown here is derived from an EMBL/GenBank/DDBJ whole genome shotgun (WGS) entry which is preliminary data.</text>
</comment>
<dbReference type="PROSITE" id="PS50206">
    <property type="entry name" value="RHODANESE_3"/>
    <property type="match status" value="1"/>
</dbReference>
<name>D1W025_9BACT</name>
<dbReference type="InterPro" id="IPR052367">
    <property type="entry name" value="Thiosulfate_ST/Rhodanese-like"/>
</dbReference>
<dbReference type="PANTHER" id="PTHR45431:SF3">
    <property type="entry name" value="RHODANESE-LIKE DOMAIN-CONTAINING PROTEIN 15, CHLOROPLASTIC"/>
    <property type="match status" value="1"/>
</dbReference>
<dbReference type="PROSITE" id="PS51257">
    <property type="entry name" value="PROKAR_LIPOPROTEIN"/>
    <property type="match status" value="1"/>
</dbReference>
<dbReference type="PANTHER" id="PTHR45431">
    <property type="entry name" value="RHODANESE-LIKE DOMAIN-CONTAINING PROTEIN 15, CHLOROPLASTIC"/>
    <property type="match status" value="1"/>
</dbReference>
<dbReference type="RefSeq" id="WP_008124499.1">
    <property type="nucleotide sequence ID" value="NZ_ADEF01000044.1"/>
</dbReference>
<reference evidence="2 3" key="1">
    <citation type="submission" date="2009-12" db="EMBL/GenBank/DDBJ databases">
        <title>Genome Sequence of Prevotella timonensis CRIS 5C-B1.</title>
        <authorList>
            <person name="Durkin A.S."/>
            <person name="Madupu R."/>
            <person name="Torralba M."/>
            <person name="Methe B."/>
            <person name="Sutton G."/>
            <person name="Strausberg R.L."/>
            <person name="Nelson K.E."/>
        </authorList>
    </citation>
    <scope>NUCLEOTIDE SEQUENCE [LARGE SCALE GENOMIC DNA]</scope>
    <source>
        <strain evidence="2 3">CRIS 5C-B1</strain>
    </source>
</reference>
<sequence>MNMNKLKGLLIMMMGSIFGGCIQPDGIHTMNANAFEKAIQAPDVQLIDVRTADEFAAGKIGNAANIDVLQPDFLRQVQARFSTEKPVFVYCRSGKRSLNAARKLQKAGFTVNNLQGGILEWEQAGKPIASSDTKL</sequence>
<evidence type="ECO:0000259" key="1">
    <source>
        <dbReference type="PROSITE" id="PS50206"/>
    </source>
</evidence>
<evidence type="ECO:0000313" key="2">
    <source>
        <dbReference type="EMBL" id="EFA97206.1"/>
    </source>
</evidence>
<proteinExistence type="predicted"/>
<accession>D1W025</accession>
<dbReference type="CDD" id="cd00158">
    <property type="entry name" value="RHOD"/>
    <property type="match status" value="1"/>
</dbReference>
<organism evidence="2 3">
    <name type="scientific">Hoylesella timonensis CRIS 5C-B1</name>
    <dbReference type="NCBI Taxonomy" id="679189"/>
    <lineage>
        <taxon>Bacteria</taxon>
        <taxon>Pseudomonadati</taxon>
        <taxon>Bacteroidota</taxon>
        <taxon>Bacteroidia</taxon>
        <taxon>Bacteroidales</taxon>
        <taxon>Prevotellaceae</taxon>
        <taxon>Hoylesella</taxon>
    </lineage>
</organism>
<dbReference type="SMART" id="SM00450">
    <property type="entry name" value="RHOD"/>
    <property type="match status" value="1"/>
</dbReference>
<feature type="domain" description="Rhodanese" evidence="1">
    <location>
        <begin position="40"/>
        <end position="130"/>
    </location>
</feature>
<protein>
    <submittedName>
        <fullName evidence="2">Rhodanese-like protein</fullName>
    </submittedName>
</protein>
<gene>
    <name evidence="2" type="ORF">HMPREF9019_0014</name>
</gene>
<evidence type="ECO:0000313" key="3">
    <source>
        <dbReference type="Proteomes" id="UP000004001"/>
    </source>
</evidence>
<dbReference type="eggNOG" id="COG0607">
    <property type="taxonomic scope" value="Bacteria"/>
</dbReference>